<dbReference type="RefSeq" id="WP_084379751.1">
    <property type="nucleotide sequence ID" value="NZ_LS483433.1"/>
</dbReference>
<dbReference type="AlphaFoldDB" id="A0A1H2P1V2"/>
<protein>
    <submittedName>
        <fullName evidence="1">Uncharacterized protein</fullName>
    </submittedName>
</protein>
<organism evidence="1 2">
    <name type="scientific">Pseudomonas mucidolens</name>
    <dbReference type="NCBI Taxonomy" id="46679"/>
    <lineage>
        <taxon>Bacteria</taxon>
        <taxon>Pseudomonadati</taxon>
        <taxon>Pseudomonadota</taxon>
        <taxon>Gammaproteobacteria</taxon>
        <taxon>Pseudomonadales</taxon>
        <taxon>Pseudomonadaceae</taxon>
        <taxon>Pseudomonas</taxon>
    </lineage>
</organism>
<gene>
    <name evidence="1" type="ORF">SAMN05216202_5324</name>
</gene>
<evidence type="ECO:0000313" key="1">
    <source>
        <dbReference type="EMBL" id="SDV11677.1"/>
    </source>
</evidence>
<dbReference type="SUPFAM" id="SSF58100">
    <property type="entry name" value="Bacterial hemolysins"/>
    <property type="match status" value="1"/>
</dbReference>
<dbReference type="EMBL" id="LT629802">
    <property type="protein sequence ID" value="SDV11677.1"/>
    <property type="molecule type" value="Genomic_DNA"/>
</dbReference>
<dbReference type="OrthoDB" id="6985576at2"/>
<name>A0A1H2P1V2_9PSED</name>
<reference evidence="2" key="1">
    <citation type="submission" date="2016-10" db="EMBL/GenBank/DDBJ databases">
        <authorList>
            <person name="Varghese N."/>
            <person name="Submissions S."/>
        </authorList>
    </citation>
    <scope>NUCLEOTIDE SEQUENCE [LARGE SCALE GENOMIC DNA]</scope>
    <source>
        <strain evidence="2">LMG 2223</strain>
    </source>
</reference>
<evidence type="ECO:0000313" key="2">
    <source>
        <dbReference type="Proteomes" id="UP000198600"/>
    </source>
</evidence>
<sequence length="369" mass="41997">MTTQDPIFKADEIKVIRDYLRLAIRLRPDLEDIKKSQVFSTLREEFRFDSSVNSAINEEQFNLMINNIIEHTEEWPEIEKGVMELCQEIFTFSDTFSEQSAAVIERIKSMPEYDNASKRLAALPEGEWEGISIPLGVSDQEMIPSLKTTINTMANEIGQVSVAGGNIKTAILDFKKELMNNILPGLRRIASSDTLYALEEELERLELNQDDLTTVRGHMQNVTTAFSAAVSASYLRERRVPNMDILKYHLDNYNQILDTLSAEKRADLEDIILRASSSALLSQHVAAFQDIAKIMEKPLESADKGVGQLRTFWTVTVQDVKGAQQKIQNINSFSKLKRIEFFLNSSTERWREVRNNAELLENVLKSADV</sequence>
<accession>A0A1H2P1V2</accession>
<proteinExistence type="predicted"/>
<keyword evidence="2" id="KW-1185">Reference proteome</keyword>
<dbReference type="Proteomes" id="UP000198600">
    <property type="component" value="Chromosome I"/>
</dbReference>